<dbReference type="PANTHER" id="PTHR46059">
    <property type="entry name" value="BETA-GALACTOSIDE ALPHA-2,6-SIALYLTRANSFERASE"/>
    <property type="match status" value="1"/>
</dbReference>
<protein>
    <submittedName>
        <fullName evidence="3">Beta-galactoside alpha-2,6-sialyltransferase 2</fullName>
    </submittedName>
</protein>
<keyword evidence="4" id="KW-1185">Reference proteome</keyword>
<evidence type="ECO:0000256" key="1">
    <source>
        <dbReference type="ARBA" id="ARBA00023157"/>
    </source>
</evidence>
<evidence type="ECO:0000313" key="3">
    <source>
        <dbReference type="EMBL" id="GFY44602.1"/>
    </source>
</evidence>
<dbReference type="GO" id="GO:0003835">
    <property type="term" value="F:beta-galactoside alpha-2,6-sialyltransferase activity"/>
    <property type="evidence" value="ECO:0007669"/>
    <property type="project" value="TreeGrafter"/>
</dbReference>
<dbReference type="GO" id="GO:0097503">
    <property type="term" value="P:sialylation"/>
    <property type="evidence" value="ECO:0007669"/>
    <property type="project" value="TreeGrafter"/>
</dbReference>
<dbReference type="GO" id="GO:0005794">
    <property type="term" value="C:Golgi apparatus"/>
    <property type="evidence" value="ECO:0007669"/>
    <property type="project" value="TreeGrafter"/>
</dbReference>
<gene>
    <name evidence="3" type="ORF">TNIN_299791</name>
</gene>
<reference evidence="3" key="1">
    <citation type="submission" date="2020-08" db="EMBL/GenBank/DDBJ databases">
        <title>Multicomponent nature underlies the extraordinary mechanical properties of spider dragline silk.</title>
        <authorList>
            <person name="Kono N."/>
            <person name="Nakamura H."/>
            <person name="Mori M."/>
            <person name="Yoshida Y."/>
            <person name="Ohtoshi R."/>
            <person name="Malay A.D."/>
            <person name="Moran D.A.P."/>
            <person name="Tomita M."/>
            <person name="Numata K."/>
            <person name="Arakawa K."/>
        </authorList>
    </citation>
    <scope>NUCLEOTIDE SEQUENCE</scope>
</reference>
<feature type="signal peptide" evidence="2">
    <location>
        <begin position="1"/>
        <end position="23"/>
    </location>
</feature>
<dbReference type="OrthoDB" id="10264956at2759"/>
<feature type="chain" id="PRO_5036448352" evidence="2">
    <location>
        <begin position="24"/>
        <end position="124"/>
    </location>
</feature>
<dbReference type="Gene3D" id="3.90.1480.20">
    <property type="entry name" value="Glycosyl transferase family 29"/>
    <property type="match status" value="1"/>
</dbReference>
<keyword evidence="2" id="KW-0732">Signal</keyword>
<dbReference type="EMBL" id="BMAV01004308">
    <property type="protein sequence ID" value="GFY44602.1"/>
    <property type="molecule type" value="Genomic_DNA"/>
</dbReference>
<evidence type="ECO:0000256" key="2">
    <source>
        <dbReference type="SAM" id="SignalP"/>
    </source>
</evidence>
<organism evidence="3 4">
    <name type="scientific">Trichonephila inaurata madagascariensis</name>
    <dbReference type="NCBI Taxonomy" id="2747483"/>
    <lineage>
        <taxon>Eukaryota</taxon>
        <taxon>Metazoa</taxon>
        <taxon>Ecdysozoa</taxon>
        <taxon>Arthropoda</taxon>
        <taxon>Chelicerata</taxon>
        <taxon>Arachnida</taxon>
        <taxon>Araneae</taxon>
        <taxon>Araneomorphae</taxon>
        <taxon>Entelegynae</taxon>
        <taxon>Araneoidea</taxon>
        <taxon>Nephilidae</taxon>
        <taxon>Trichonephila</taxon>
        <taxon>Trichonephila inaurata</taxon>
    </lineage>
</organism>
<dbReference type="PANTHER" id="PTHR46059:SF1">
    <property type="entry name" value="BETA-GALACTOSIDE ALPHA-2,6-SIALYLTRANSFERASE"/>
    <property type="match status" value="1"/>
</dbReference>
<evidence type="ECO:0000313" key="4">
    <source>
        <dbReference type="Proteomes" id="UP000886998"/>
    </source>
</evidence>
<dbReference type="InterPro" id="IPR038578">
    <property type="entry name" value="GT29-like_sf"/>
</dbReference>
<sequence>MIKPALLGFSSRGILLLLHICDSVDVYEYVPSMRLTKRCHYFDVHEDIGCTLGDWHPLASEKLISLTLNEGSDRDIFSLTTHEFLYSAKNLSVFFFLVLMKVNVKIWAQFDYFMDQNCFHLTIF</sequence>
<accession>A0A8X6X098</accession>
<proteinExistence type="predicted"/>
<dbReference type="Proteomes" id="UP000886998">
    <property type="component" value="Unassembled WGS sequence"/>
</dbReference>
<name>A0A8X6X098_9ARAC</name>
<comment type="caution">
    <text evidence="3">The sequence shown here is derived from an EMBL/GenBank/DDBJ whole genome shotgun (WGS) entry which is preliminary data.</text>
</comment>
<dbReference type="AlphaFoldDB" id="A0A8X6X098"/>
<keyword evidence="1" id="KW-1015">Disulfide bond</keyword>